<dbReference type="Pfam" id="PF04841">
    <property type="entry name" value="Vps16_N"/>
    <property type="match status" value="1"/>
</dbReference>
<dbReference type="EMBL" id="DF977480">
    <property type="protein sequence ID" value="GAW26521.1"/>
    <property type="molecule type" value="Genomic_DNA"/>
</dbReference>
<dbReference type="STRING" id="77044.A0A1S8A8Z0"/>
<gene>
    <name evidence="2" type="ORF">SAMD00023353_3500540</name>
</gene>
<sequence>METTNPTAEWERVGNRFYRKTQLYTAVFDQDLDLDNYIVAGAPYGGAVGK</sequence>
<name>A0A1S8A8Z0_ROSNE</name>
<evidence type="ECO:0000313" key="2">
    <source>
        <dbReference type="EMBL" id="GAW26521.1"/>
    </source>
</evidence>
<dbReference type="InterPro" id="IPR006926">
    <property type="entry name" value="Vps16_N"/>
</dbReference>
<evidence type="ECO:0000259" key="1">
    <source>
        <dbReference type="Pfam" id="PF04841"/>
    </source>
</evidence>
<dbReference type="AlphaFoldDB" id="A0A1S8A8Z0"/>
<dbReference type="GO" id="GO:0005737">
    <property type="term" value="C:cytoplasm"/>
    <property type="evidence" value="ECO:0007669"/>
    <property type="project" value="InterPro"/>
</dbReference>
<reference evidence="2" key="1">
    <citation type="submission" date="2016-03" db="EMBL/GenBank/DDBJ databases">
        <title>Draft genome sequence of Rosellinia necatrix.</title>
        <authorList>
            <person name="Kanematsu S."/>
        </authorList>
    </citation>
    <scope>NUCLEOTIDE SEQUENCE [LARGE SCALE GENOMIC DNA]</scope>
    <source>
        <strain evidence="2">W97</strain>
    </source>
</reference>
<dbReference type="Proteomes" id="UP000054516">
    <property type="component" value="Unassembled WGS sequence"/>
</dbReference>
<protein>
    <submittedName>
        <fullName evidence="2">Putative vacuolar protein sorting-associated protein</fullName>
    </submittedName>
</protein>
<dbReference type="GO" id="GO:0006886">
    <property type="term" value="P:intracellular protein transport"/>
    <property type="evidence" value="ECO:0007669"/>
    <property type="project" value="InterPro"/>
</dbReference>
<feature type="domain" description="Vps16 N-terminal" evidence="1">
    <location>
        <begin position="6"/>
        <end position="48"/>
    </location>
</feature>
<keyword evidence="3" id="KW-1185">Reference proteome</keyword>
<organism evidence="2">
    <name type="scientific">Rosellinia necatrix</name>
    <name type="common">White root-rot fungus</name>
    <dbReference type="NCBI Taxonomy" id="77044"/>
    <lineage>
        <taxon>Eukaryota</taxon>
        <taxon>Fungi</taxon>
        <taxon>Dikarya</taxon>
        <taxon>Ascomycota</taxon>
        <taxon>Pezizomycotina</taxon>
        <taxon>Sordariomycetes</taxon>
        <taxon>Xylariomycetidae</taxon>
        <taxon>Xylariales</taxon>
        <taxon>Xylariaceae</taxon>
        <taxon>Rosellinia</taxon>
    </lineage>
</organism>
<accession>A0A1S8A8Z0</accession>
<evidence type="ECO:0000313" key="3">
    <source>
        <dbReference type="Proteomes" id="UP000054516"/>
    </source>
</evidence>
<proteinExistence type="predicted"/>
<dbReference type="OrthoDB" id="1792at2759"/>